<name>A0A2Z6AUJ8_9BACT</name>
<feature type="signal peptide" evidence="1">
    <location>
        <begin position="1"/>
        <end position="23"/>
    </location>
</feature>
<feature type="chain" id="PRO_5016269571" description="Cytochrome c" evidence="1">
    <location>
        <begin position="24"/>
        <end position="158"/>
    </location>
</feature>
<evidence type="ECO:0000313" key="2">
    <source>
        <dbReference type="EMBL" id="BBD06909.1"/>
    </source>
</evidence>
<dbReference type="GO" id="GO:0005506">
    <property type="term" value="F:iron ion binding"/>
    <property type="evidence" value="ECO:0007669"/>
    <property type="project" value="InterPro"/>
</dbReference>
<keyword evidence="3" id="KW-1185">Reference proteome</keyword>
<reference evidence="2 3" key="1">
    <citation type="journal article" date="2018" name="Sci. Adv.">
        <title>Multi-heme cytochromes provide a pathway for survival in energy-limited environments.</title>
        <authorList>
            <person name="Deng X."/>
            <person name="Dohmae N."/>
            <person name="Nealson K.H."/>
            <person name="Hashimoto K."/>
            <person name="Okamoto A."/>
        </authorList>
    </citation>
    <scope>NUCLEOTIDE SEQUENCE [LARGE SCALE GENOMIC DNA]</scope>
    <source>
        <strain evidence="2 3">IS5</strain>
    </source>
</reference>
<dbReference type="GO" id="GO:0020037">
    <property type="term" value="F:heme binding"/>
    <property type="evidence" value="ECO:0007669"/>
    <property type="project" value="InterPro"/>
</dbReference>
<evidence type="ECO:0000313" key="3">
    <source>
        <dbReference type="Proteomes" id="UP000269883"/>
    </source>
</evidence>
<dbReference type="GO" id="GO:0009055">
    <property type="term" value="F:electron transfer activity"/>
    <property type="evidence" value="ECO:0007669"/>
    <property type="project" value="InterPro"/>
</dbReference>
<dbReference type="Proteomes" id="UP000269883">
    <property type="component" value="Chromosome"/>
</dbReference>
<dbReference type="Gene3D" id="1.20.120.10">
    <property type="entry name" value="Cytochrome c/b562"/>
    <property type="match status" value="1"/>
</dbReference>
<proteinExistence type="predicted"/>
<gene>
    <name evidence="2" type="ORF">DFE_0183</name>
</gene>
<dbReference type="KEGG" id="dfl:DFE_0183"/>
<evidence type="ECO:0008006" key="4">
    <source>
        <dbReference type="Google" id="ProtNLM"/>
    </source>
</evidence>
<dbReference type="PROSITE" id="PS51009">
    <property type="entry name" value="CYTCII"/>
    <property type="match status" value="1"/>
</dbReference>
<dbReference type="InterPro" id="IPR010980">
    <property type="entry name" value="Cyt_c/b562"/>
</dbReference>
<dbReference type="EMBL" id="AP017378">
    <property type="protein sequence ID" value="BBD06909.1"/>
    <property type="molecule type" value="Genomic_DNA"/>
</dbReference>
<dbReference type="GO" id="GO:0022900">
    <property type="term" value="P:electron transport chain"/>
    <property type="evidence" value="ECO:0007669"/>
    <property type="project" value="InterPro"/>
</dbReference>
<dbReference type="RefSeq" id="WP_172961573.1">
    <property type="nucleotide sequence ID" value="NZ_AP017378.1"/>
</dbReference>
<dbReference type="SUPFAM" id="SSF47175">
    <property type="entry name" value="Cytochromes"/>
    <property type="match status" value="1"/>
</dbReference>
<accession>A0A2Z6AUJ8</accession>
<sequence length="158" mass="17451">MRVTIAITVCTLVVLMAASVLNAQSVYVPGKAKPEQVVKARKFAMRALNSNLRDIRFKLKRGDSDGMLTPALNLSAIARFLPYAFVEKHEAAYPLKGSNKYFKGGAPEEIQAGAEYLNVQAAKLLNMATSKNMKALDQQNNRIKRACVSCHSQFRGEF</sequence>
<dbReference type="InterPro" id="IPR002321">
    <property type="entry name" value="Cyt_c_II"/>
</dbReference>
<dbReference type="AlphaFoldDB" id="A0A2Z6AUJ8"/>
<evidence type="ECO:0000256" key="1">
    <source>
        <dbReference type="SAM" id="SignalP"/>
    </source>
</evidence>
<protein>
    <recommendedName>
        <fullName evidence="4">Cytochrome c</fullName>
    </recommendedName>
</protein>
<keyword evidence="1" id="KW-0732">Signal</keyword>
<organism evidence="2 3">
    <name type="scientific">Desulfovibrio ferrophilus</name>
    <dbReference type="NCBI Taxonomy" id="241368"/>
    <lineage>
        <taxon>Bacteria</taxon>
        <taxon>Pseudomonadati</taxon>
        <taxon>Thermodesulfobacteriota</taxon>
        <taxon>Desulfovibrionia</taxon>
        <taxon>Desulfovibrionales</taxon>
        <taxon>Desulfovibrionaceae</taxon>
        <taxon>Desulfovibrio</taxon>
    </lineage>
</organism>
<dbReference type="Pfam" id="PF01322">
    <property type="entry name" value="Cytochrom_C_2"/>
    <property type="match status" value="1"/>
</dbReference>